<evidence type="ECO:0000256" key="3">
    <source>
        <dbReference type="ARBA" id="ARBA00018111"/>
    </source>
</evidence>
<dbReference type="Pfam" id="PF21981">
    <property type="entry name" value="RecX_HTH3"/>
    <property type="match status" value="1"/>
</dbReference>
<gene>
    <name evidence="5 8" type="primary">recX</name>
    <name evidence="8" type="ORF">GCM10011352_37760</name>
</gene>
<protein>
    <recommendedName>
        <fullName evidence="3 5">Regulatory protein RecX</fullName>
    </recommendedName>
</protein>
<dbReference type="InterPro" id="IPR053924">
    <property type="entry name" value="RecX_HTH_2nd"/>
</dbReference>
<feature type="domain" description="RecX third three-helical" evidence="7">
    <location>
        <begin position="109"/>
        <end position="154"/>
    </location>
</feature>
<dbReference type="RefSeq" id="WP_188751206.1">
    <property type="nucleotide sequence ID" value="NZ_BMIJ01000008.1"/>
</dbReference>
<evidence type="ECO:0000313" key="9">
    <source>
        <dbReference type="Proteomes" id="UP000629025"/>
    </source>
</evidence>
<comment type="subcellular location">
    <subcellularLocation>
        <location evidence="1 5">Cytoplasm</location>
    </subcellularLocation>
</comment>
<evidence type="ECO:0000259" key="7">
    <source>
        <dbReference type="Pfam" id="PF21981"/>
    </source>
</evidence>
<dbReference type="HAMAP" id="MF_01114">
    <property type="entry name" value="RecX"/>
    <property type="match status" value="1"/>
</dbReference>
<feature type="domain" description="RecX second three-helical" evidence="6">
    <location>
        <begin position="63"/>
        <end position="103"/>
    </location>
</feature>
<dbReference type="PANTHER" id="PTHR33602:SF1">
    <property type="entry name" value="REGULATORY PROTEIN RECX FAMILY PROTEIN"/>
    <property type="match status" value="1"/>
</dbReference>
<reference evidence="9" key="1">
    <citation type="journal article" date="2019" name="Int. J. Syst. Evol. Microbiol.">
        <title>The Global Catalogue of Microorganisms (GCM) 10K type strain sequencing project: providing services to taxonomists for standard genome sequencing and annotation.</title>
        <authorList>
            <consortium name="The Broad Institute Genomics Platform"/>
            <consortium name="The Broad Institute Genome Sequencing Center for Infectious Disease"/>
            <person name="Wu L."/>
            <person name="Ma J."/>
        </authorList>
    </citation>
    <scope>NUCLEOTIDE SEQUENCE [LARGE SCALE GENOMIC DNA]</scope>
    <source>
        <strain evidence="9">CGMCC 1.15341</strain>
    </source>
</reference>
<comment type="similarity">
    <text evidence="2 5">Belongs to the RecX family.</text>
</comment>
<sequence length="159" mass="18079">MFNGKPSAKKLEDEAALVAAVIQLLARREYSRGELIGRLAPRVDDGEMLQAVLDRMETEGYQSDSRFAMSQARQRSAQGYGERRIRYDLQQKGVSAVLIDSTLSELAIDWYELARCQAVRKYGESIADDAKERARRSRYLLGRGFGYDEIRYALESENS</sequence>
<organism evidence="8 9">
    <name type="scientific">Marinobacterium zhoushanense</name>
    <dbReference type="NCBI Taxonomy" id="1679163"/>
    <lineage>
        <taxon>Bacteria</taxon>
        <taxon>Pseudomonadati</taxon>
        <taxon>Pseudomonadota</taxon>
        <taxon>Gammaproteobacteria</taxon>
        <taxon>Oceanospirillales</taxon>
        <taxon>Oceanospirillaceae</taxon>
        <taxon>Marinobacterium</taxon>
    </lineage>
</organism>
<dbReference type="PANTHER" id="PTHR33602">
    <property type="entry name" value="REGULATORY PROTEIN RECX FAMILY PROTEIN"/>
    <property type="match status" value="1"/>
</dbReference>
<keyword evidence="4 5" id="KW-0963">Cytoplasm</keyword>
<proteinExistence type="inferred from homology"/>
<dbReference type="InterPro" id="IPR036388">
    <property type="entry name" value="WH-like_DNA-bd_sf"/>
</dbReference>
<keyword evidence="9" id="KW-1185">Reference proteome</keyword>
<accession>A0ABQ1KUJ6</accession>
<dbReference type="EMBL" id="BMIJ01000008">
    <property type="protein sequence ID" value="GGC07909.1"/>
    <property type="molecule type" value="Genomic_DNA"/>
</dbReference>
<evidence type="ECO:0000259" key="6">
    <source>
        <dbReference type="Pfam" id="PF02631"/>
    </source>
</evidence>
<name>A0ABQ1KUJ6_9GAMM</name>
<evidence type="ECO:0000256" key="2">
    <source>
        <dbReference type="ARBA" id="ARBA00009695"/>
    </source>
</evidence>
<dbReference type="InterPro" id="IPR053925">
    <property type="entry name" value="RecX_HTH_3rd"/>
</dbReference>
<evidence type="ECO:0000256" key="1">
    <source>
        <dbReference type="ARBA" id="ARBA00004496"/>
    </source>
</evidence>
<evidence type="ECO:0000256" key="5">
    <source>
        <dbReference type="HAMAP-Rule" id="MF_01114"/>
    </source>
</evidence>
<dbReference type="InterPro" id="IPR003783">
    <property type="entry name" value="Regulatory_RecX"/>
</dbReference>
<dbReference type="Pfam" id="PF02631">
    <property type="entry name" value="RecX_HTH2"/>
    <property type="match status" value="1"/>
</dbReference>
<dbReference type="Proteomes" id="UP000629025">
    <property type="component" value="Unassembled WGS sequence"/>
</dbReference>
<evidence type="ECO:0000313" key="8">
    <source>
        <dbReference type="EMBL" id="GGC07909.1"/>
    </source>
</evidence>
<comment type="function">
    <text evidence="5">Modulates RecA activity.</text>
</comment>
<evidence type="ECO:0000256" key="4">
    <source>
        <dbReference type="ARBA" id="ARBA00022490"/>
    </source>
</evidence>
<dbReference type="Gene3D" id="1.10.10.10">
    <property type="entry name" value="Winged helix-like DNA-binding domain superfamily/Winged helix DNA-binding domain"/>
    <property type="match status" value="3"/>
</dbReference>
<comment type="caution">
    <text evidence="8">The sequence shown here is derived from an EMBL/GenBank/DDBJ whole genome shotgun (WGS) entry which is preliminary data.</text>
</comment>